<dbReference type="NCBIfam" id="TIGR01764">
    <property type="entry name" value="excise"/>
    <property type="match status" value="1"/>
</dbReference>
<dbReference type="PANTHER" id="PTHR44591:SF3">
    <property type="entry name" value="RESPONSE REGULATORY DOMAIN-CONTAINING PROTEIN"/>
    <property type="match status" value="1"/>
</dbReference>
<accession>I0IGM9</accession>
<dbReference type="SMART" id="SM00448">
    <property type="entry name" value="REC"/>
    <property type="match status" value="1"/>
</dbReference>
<sequence>MSNTPTRKKQPAVDGRRPLGGLAVFTTGEAATATGLSQQTIIRNFDAGRLQGYRVPGSRFRRIPRDSLLAFLKDNGIPLDRLREGSRHRLLVVDDDPGVLALLDEVLRLDGRFEVRTATCGYDAGMESVGFRPELILLDYMLPDINGDRVCRSVKETPELSDTRVLIISGAATDEEVERLMAAGADGFLQKPFELTTLIARIEALLDLPAAV</sequence>
<dbReference type="InterPro" id="IPR010093">
    <property type="entry name" value="SinI_DNA-bd"/>
</dbReference>
<dbReference type="STRING" id="1142394.PSMK_22580"/>
<keyword evidence="5" id="KW-1185">Reference proteome</keyword>
<dbReference type="KEGG" id="phm:PSMK_22580"/>
<evidence type="ECO:0000313" key="4">
    <source>
        <dbReference type="EMBL" id="BAM04417.1"/>
    </source>
</evidence>
<dbReference type="InterPro" id="IPR011006">
    <property type="entry name" value="CheY-like_superfamily"/>
</dbReference>
<dbReference type="SUPFAM" id="SSF52172">
    <property type="entry name" value="CheY-like"/>
    <property type="match status" value="1"/>
</dbReference>
<dbReference type="CDD" id="cd00156">
    <property type="entry name" value="REC"/>
    <property type="match status" value="1"/>
</dbReference>
<dbReference type="RefSeq" id="WP_014437635.1">
    <property type="nucleotide sequence ID" value="NC_017080.1"/>
</dbReference>
<dbReference type="InterPro" id="IPR041657">
    <property type="entry name" value="HTH_17"/>
</dbReference>
<reference evidence="4 5" key="1">
    <citation type="submission" date="2012-02" db="EMBL/GenBank/DDBJ databases">
        <title>Complete genome sequence of Phycisphaera mikurensis NBRC 102666.</title>
        <authorList>
            <person name="Ankai A."/>
            <person name="Hosoyama A."/>
            <person name="Terui Y."/>
            <person name="Sekine M."/>
            <person name="Fukai R."/>
            <person name="Kato Y."/>
            <person name="Nakamura S."/>
            <person name="Yamada-Narita S."/>
            <person name="Kawakoshi A."/>
            <person name="Fukunaga Y."/>
            <person name="Yamazaki S."/>
            <person name="Fujita N."/>
        </authorList>
    </citation>
    <scope>NUCLEOTIDE SEQUENCE [LARGE SCALE GENOMIC DNA]</scope>
    <source>
        <strain evidence="5">NBRC 102666 / KCTC 22515 / FYK2301M01</strain>
    </source>
</reference>
<evidence type="ECO:0000256" key="1">
    <source>
        <dbReference type="ARBA" id="ARBA00022553"/>
    </source>
</evidence>
<dbReference type="PANTHER" id="PTHR44591">
    <property type="entry name" value="STRESS RESPONSE REGULATOR PROTEIN 1"/>
    <property type="match status" value="1"/>
</dbReference>
<dbReference type="PATRIC" id="fig|1142394.8.peg.2331"/>
<dbReference type="Gene3D" id="3.40.50.2300">
    <property type="match status" value="1"/>
</dbReference>
<name>I0IGM9_PHYMF</name>
<proteinExistence type="predicted"/>
<evidence type="ECO:0000259" key="3">
    <source>
        <dbReference type="PROSITE" id="PS50110"/>
    </source>
</evidence>
<evidence type="ECO:0000256" key="2">
    <source>
        <dbReference type="PROSITE-ProRule" id="PRU00169"/>
    </source>
</evidence>
<dbReference type="PROSITE" id="PS50110">
    <property type="entry name" value="RESPONSE_REGULATORY"/>
    <property type="match status" value="1"/>
</dbReference>
<organism evidence="4 5">
    <name type="scientific">Phycisphaera mikurensis (strain NBRC 102666 / KCTC 22515 / FYK2301M01)</name>
    <dbReference type="NCBI Taxonomy" id="1142394"/>
    <lineage>
        <taxon>Bacteria</taxon>
        <taxon>Pseudomonadati</taxon>
        <taxon>Planctomycetota</taxon>
        <taxon>Phycisphaerae</taxon>
        <taxon>Phycisphaerales</taxon>
        <taxon>Phycisphaeraceae</taxon>
        <taxon>Phycisphaera</taxon>
    </lineage>
</organism>
<dbReference type="OrthoDB" id="261949at2"/>
<keyword evidence="1 2" id="KW-0597">Phosphoprotein</keyword>
<feature type="domain" description="Response regulatory" evidence="3">
    <location>
        <begin position="89"/>
        <end position="206"/>
    </location>
</feature>
<dbReference type="eggNOG" id="COG0745">
    <property type="taxonomic scope" value="Bacteria"/>
</dbReference>
<dbReference type="AlphaFoldDB" id="I0IGM9"/>
<dbReference type="InterPro" id="IPR001789">
    <property type="entry name" value="Sig_transdc_resp-reg_receiver"/>
</dbReference>
<dbReference type="Proteomes" id="UP000007881">
    <property type="component" value="Chromosome"/>
</dbReference>
<dbReference type="Pfam" id="PF12728">
    <property type="entry name" value="HTH_17"/>
    <property type="match status" value="1"/>
</dbReference>
<dbReference type="InterPro" id="IPR050595">
    <property type="entry name" value="Bact_response_regulator"/>
</dbReference>
<dbReference type="Pfam" id="PF00072">
    <property type="entry name" value="Response_reg"/>
    <property type="match status" value="1"/>
</dbReference>
<dbReference type="HOGENOM" id="CLU_092045_0_0_0"/>
<dbReference type="GO" id="GO:0000160">
    <property type="term" value="P:phosphorelay signal transduction system"/>
    <property type="evidence" value="ECO:0007669"/>
    <property type="project" value="InterPro"/>
</dbReference>
<evidence type="ECO:0000313" key="5">
    <source>
        <dbReference type="Proteomes" id="UP000007881"/>
    </source>
</evidence>
<protein>
    <submittedName>
        <fullName evidence="4">Putative two-component system response regulator</fullName>
    </submittedName>
</protein>
<dbReference type="EMBL" id="AP012338">
    <property type="protein sequence ID" value="BAM04417.1"/>
    <property type="molecule type" value="Genomic_DNA"/>
</dbReference>
<gene>
    <name evidence="4" type="ordered locus">PSMK_22580</name>
</gene>
<feature type="modified residue" description="4-aspartylphosphate" evidence="2">
    <location>
        <position position="139"/>
    </location>
</feature>
<dbReference type="GO" id="GO:0003677">
    <property type="term" value="F:DNA binding"/>
    <property type="evidence" value="ECO:0007669"/>
    <property type="project" value="InterPro"/>
</dbReference>